<dbReference type="Proteomes" id="UP001441944">
    <property type="component" value="Unassembled WGS sequence"/>
</dbReference>
<dbReference type="RefSeq" id="WP_295448971.1">
    <property type="nucleotide sequence ID" value="NZ_BAABWU010000016.1"/>
</dbReference>
<gene>
    <name evidence="1" type="ORF">NBRC116598_33770</name>
</gene>
<organism evidence="1 2">
    <name type="scientific">Pseudophaeobacter arcticus</name>
    <dbReference type="NCBI Taxonomy" id="385492"/>
    <lineage>
        <taxon>Bacteria</taxon>
        <taxon>Pseudomonadati</taxon>
        <taxon>Pseudomonadota</taxon>
        <taxon>Alphaproteobacteria</taxon>
        <taxon>Rhodobacterales</taxon>
        <taxon>Paracoccaceae</taxon>
        <taxon>Pseudophaeobacter</taxon>
    </lineage>
</organism>
<keyword evidence="2" id="KW-1185">Reference proteome</keyword>
<comment type="caution">
    <text evidence="1">The sequence shown here is derived from an EMBL/GenBank/DDBJ whole genome shotgun (WGS) entry which is preliminary data.</text>
</comment>
<name>A0ABQ0APX4_9RHOB</name>
<protein>
    <submittedName>
        <fullName evidence="1">Uncharacterized protein</fullName>
    </submittedName>
</protein>
<proteinExistence type="predicted"/>
<reference evidence="1 2" key="1">
    <citation type="submission" date="2024-04" db="EMBL/GenBank/DDBJ databases">
        <title>Draft genome sequence of Pseudophaeobacter arcticus NBRC 116598.</title>
        <authorList>
            <person name="Miyakawa T."/>
            <person name="Kusuya Y."/>
            <person name="Miura T."/>
        </authorList>
    </citation>
    <scope>NUCLEOTIDE SEQUENCE [LARGE SCALE GENOMIC DNA]</scope>
    <source>
        <strain evidence="1 2">SU-CL00105</strain>
    </source>
</reference>
<sequence>MEGQHETISGLSAISAREMRQLYSKVQTLEDVVHDIFDRGTKPTRQETQSLQDFDLVMQTLAGMASFFEKVETQILDTGKADIQAATETVTLQKLRDRLREIGSFVAN</sequence>
<accession>A0ABQ0APX4</accession>
<evidence type="ECO:0000313" key="1">
    <source>
        <dbReference type="EMBL" id="GAA6197932.1"/>
    </source>
</evidence>
<evidence type="ECO:0000313" key="2">
    <source>
        <dbReference type="Proteomes" id="UP001441944"/>
    </source>
</evidence>
<dbReference type="EMBL" id="BAABWU010000016">
    <property type="protein sequence ID" value="GAA6197932.1"/>
    <property type="molecule type" value="Genomic_DNA"/>
</dbReference>